<comment type="caution">
    <text evidence="2">The sequence shown here is derived from an EMBL/GenBank/DDBJ whole genome shotgun (WGS) entry which is preliminary data.</text>
</comment>
<gene>
    <name evidence="2" type="ORF">SDC9_168921</name>
</gene>
<dbReference type="AlphaFoldDB" id="A0A645G3U5"/>
<proteinExistence type="predicted"/>
<protein>
    <submittedName>
        <fullName evidence="2">Uncharacterized protein</fullName>
    </submittedName>
</protein>
<sequence length="111" mass="12194">MGLALSNSHRHRRGDLPVQGIGCDDSQRSNDQIGIPCCNHNRILPRGDPVGTTAQHGARCKAVGSDGQYLYVFESLLYRFDQAFPEAATLTVDDYDLHAPPSISNRSKPTR</sequence>
<evidence type="ECO:0000256" key="1">
    <source>
        <dbReference type="SAM" id="MobiDB-lite"/>
    </source>
</evidence>
<reference evidence="2" key="1">
    <citation type="submission" date="2019-08" db="EMBL/GenBank/DDBJ databases">
        <authorList>
            <person name="Kucharzyk K."/>
            <person name="Murdoch R.W."/>
            <person name="Higgins S."/>
            <person name="Loffler F."/>
        </authorList>
    </citation>
    <scope>NUCLEOTIDE SEQUENCE</scope>
</reference>
<dbReference type="EMBL" id="VSSQ01069547">
    <property type="protein sequence ID" value="MPN21541.1"/>
    <property type="molecule type" value="Genomic_DNA"/>
</dbReference>
<evidence type="ECO:0000313" key="2">
    <source>
        <dbReference type="EMBL" id="MPN21541.1"/>
    </source>
</evidence>
<accession>A0A645G3U5</accession>
<organism evidence="2">
    <name type="scientific">bioreactor metagenome</name>
    <dbReference type="NCBI Taxonomy" id="1076179"/>
    <lineage>
        <taxon>unclassified sequences</taxon>
        <taxon>metagenomes</taxon>
        <taxon>ecological metagenomes</taxon>
    </lineage>
</organism>
<name>A0A645G3U5_9ZZZZ</name>
<feature type="region of interest" description="Disordered" evidence="1">
    <location>
        <begin position="1"/>
        <end position="27"/>
    </location>
</feature>